<dbReference type="PROSITE" id="PS51332">
    <property type="entry name" value="B12_BINDING"/>
    <property type="match status" value="1"/>
</dbReference>
<dbReference type="InterPro" id="IPR036589">
    <property type="entry name" value="HCY_dom_sf"/>
</dbReference>
<sequence length="1242" mass="138595">MANTEEILRRILSERIMIIDGAMGTEIQNYKLTEADYRGEEFKDWPSDLKGNNDLLSLTKPDVIYNIHKSYLEAGADLVETNTFNSTFISMADYSMEKLAHRLNVASARLARRAVDEITQLDPTRPRFVAGAVGPTNKTASISPSVERPDYRNITFEELVAAYDEQIDGLLEGGVQVLLIETVFDTLNCKAALFAVKQVFNRGKYLPVPVFVSGTIVDKSGRTLSGQVGEAFFNSISHANIFCVGLNCALGANEMRPFAKRLSQVADVFVHCYPNAGLPNTFGGYDETPEVMAGQLKEFAESQLFNLVGGCCGTTPKHIRQIALAVQGVKPRQIPKMTPTLILSGLEPLVFTPELNFVNVGERCNVTGSRRFAKLILENKYEDALSVARQQVEAGAQIIDVNMDEGMLDSKKAISKFLRLIASEPDISRVPIMIDSSNFEVIVEGLKVVQGKCIVNSISLKEGEADFLKKARLIQQFGAAVVVMAFDEEGQATDRDRKFEICKRSYDILTQQLNFPPQDIIFDPNILTIATGIEEHAEYAIHFIDSIKLIKKHLPYARVSGGVSNLSFSFRGQEALREAMHSIFLYHAIKVGMDMGIVNAGALPIYDDIPKDLLTVIEDAIFNRRADATDRLLEFAEGMKKKGKEKTIDVAALEWRTKPVEERLSYSLVKGIVEFIDQDTEEARLRQPAALRVIEGPLMSGMNIVGDLFGAGKMFLPQVIKSARVMKKAVAYLIPFMNKEKEEALLKDPTLSAQSNNGVILMATVKGDVHDIGKNIVGVVLQCNNYKVIDLGVMTPTEKIIQTAVEEKVDIIGLSGLITPSLDEMISVAKEMTRVGLNIPLLIGGATTSKVHTAVKIAPHYKQPVVHVLDASRSVVVASSLLDQKAREEFFTDLTQDYEELRQDHYAGLKDRTYLTLQKCREKRLKVDWSTVNPTTPSFLGSKVLDNYPLEKLVPQIDWNPFFTTWQLRGKSPNRGYPKIFNDPTVGPEAKKLFDDAQNMLALIVKEKLLTARAIIGFYPAVSDGEDIHLYSDEEKKEKIATYYGLRQQAENETEVYLSIGDYIATEASGKKDYLGLFAVSTGFGCDELEQKYVRDHDDYSIIMAKALADRLAEAFAEVLHEEVRREYWGYAAAETLTMEDKLKVKYQGIRPAPGYPTQPDHTEKITMWKMMDIAEKTDIKMTESLAMVPGASVSGLYFANPHAKYFAVGKIGKDQVEDYARRKNFTVEETERWLRPILAYD</sequence>
<feature type="binding site" evidence="18">
    <location>
        <position position="815"/>
    </location>
    <ligand>
        <name>methylcob(III)alamin</name>
        <dbReference type="ChEBI" id="CHEBI:28115"/>
    </ligand>
</feature>
<dbReference type="Gene3D" id="3.20.20.20">
    <property type="entry name" value="Dihydropteroate synthase-like"/>
    <property type="match status" value="1"/>
</dbReference>
<evidence type="ECO:0000256" key="9">
    <source>
        <dbReference type="ARBA" id="ARBA00022679"/>
    </source>
</evidence>
<dbReference type="EC" id="2.1.1.13" evidence="5 16"/>
<dbReference type="SUPFAM" id="SSF56507">
    <property type="entry name" value="Methionine synthase activation domain-like"/>
    <property type="match status" value="1"/>
</dbReference>
<dbReference type="SUPFAM" id="SSF51717">
    <property type="entry name" value="Dihydropteroate synthetase-like"/>
    <property type="match status" value="1"/>
</dbReference>
<feature type="binding site" evidence="18">
    <location>
        <position position="871"/>
    </location>
    <ligand>
        <name>methylcob(III)alamin</name>
        <dbReference type="ChEBI" id="CHEBI:28115"/>
    </ligand>
</feature>
<dbReference type="PANTHER" id="PTHR45833">
    <property type="entry name" value="METHIONINE SYNTHASE"/>
    <property type="match status" value="1"/>
</dbReference>
<dbReference type="FunFam" id="3.20.20.330:FF:000001">
    <property type="entry name" value="Methionine synthase"/>
    <property type="match status" value="1"/>
</dbReference>
<evidence type="ECO:0000256" key="14">
    <source>
        <dbReference type="ARBA" id="ARBA00023167"/>
    </source>
</evidence>
<dbReference type="Pfam" id="PF02965">
    <property type="entry name" value="Met_synt_B12"/>
    <property type="match status" value="1"/>
</dbReference>
<evidence type="ECO:0000256" key="7">
    <source>
        <dbReference type="ARBA" id="ARBA00022605"/>
    </source>
</evidence>
<feature type="domain" description="B12-binding" evidence="23">
    <location>
        <begin position="757"/>
        <end position="892"/>
    </location>
</feature>
<feature type="binding site" evidence="17 19">
    <location>
        <position position="312"/>
    </location>
    <ligand>
        <name>Zn(2+)</name>
        <dbReference type="ChEBI" id="CHEBI:29105"/>
    </ligand>
</feature>
<dbReference type="EMBL" id="MDYQ01000034">
    <property type="protein sequence ID" value="PRP86188.1"/>
    <property type="molecule type" value="Genomic_DNA"/>
</dbReference>
<keyword evidence="9 16" id="KW-0808">Transferase</keyword>
<feature type="binding site" evidence="18">
    <location>
        <position position="819"/>
    </location>
    <ligand>
        <name>methylcob(III)alamin</name>
        <dbReference type="ChEBI" id="CHEBI:28115"/>
    </ligand>
</feature>
<dbReference type="Gene3D" id="1.10.1240.10">
    <property type="entry name" value="Methionine synthase domain"/>
    <property type="match status" value="1"/>
</dbReference>
<keyword evidence="7 16" id="KW-0028">Amino-acid biosynthesis</keyword>
<evidence type="ECO:0000256" key="5">
    <source>
        <dbReference type="ARBA" id="ARBA00012032"/>
    </source>
</evidence>
<dbReference type="GO" id="GO:0046653">
    <property type="term" value="P:tetrahydrofolate metabolic process"/>
    <property type="evidence" value="ECO:0007669"/>
    <property type="project" value="TreeGrafter"/>
</dbReference>
<comment type="cofactor">
    <cofactor evidence="2 16 17">
        <name>methylcob(III)alamin</name>
        <dbReference type="ChEBI" id="CHEBI:28115"/>
    </cofactor>
</comment>
<dbReference type="InterPro" id="IPR004223">
    <property type="entry name" value="VitB12-dep_Met_synth_activ_dom"/>
</dbReference>
<evidence type="ECO:0000259" key="22">
    <source>
        <dbReference type="PROSITE" id="PS50974"/>
    </source>
</evidence>
<dbReference type="Gene3D" id="1.10.288.10">
    <property type="entry name" value="Cobalamin-dependent Methionine Synthase, domain 2"/>
    <property type="match status" value="1"/>
</dbReference>
<dbReference type="GO" id="GO:0050667">
    <property type="term" value="P:homocysteine metabolic process"/>
    <property type="evidence" value="ECO:0007669"/>
    <property type="project" value="TreeGrafter"/>
</dbReference>
<comment type="domain">
    <text evidence="16">Modular enzyme with four functionally distinct domains. The isolated Hcy-binding domain catalyzes methyl transfer from free methylcobalamin to homocysteine. The Hcy-binding domain in association with the pterin-binding domain catalyzes the methylation of cob(I)alamin by methyltetrahydrofolate and the methylation of homocysteine. The B12-binding domain binds the cofactor. The AdoMet activation domain binds S-adenosyl-L-methionine. Under aerobic conditions cob(I)alamin can be converted to inactive cob(II)alamin. Reductive methylation by S-adenosyl-L-methionine and flavodoxin regenerates methylcobalamin.</text>
</comment>
<evidence type="ECO:0000256" key="15">
    <source>
        <dbReference type="ARBA" id="ARBA00023285"/>
    </source>
</evidence>
<dbReference type="AlphaFoldDB" id="A0A2P6NQK2"/>
<evidence type="ECO:0000256" key="18">
    <source>
        <dbReference type="PIRSR" id="PIRSR000381-2"/>
    </source>
</evidence>
<dbReference type="NCBIfam" id="TIGR02082">
    <property type="entry name" value="metH"/>
    <property type="match status" value="1"/>
</dbReference>
<evidence type="ECO:0000256" key="4">
    <source>
        <dbReference type="ARBA" id="ARBA00010398"/>
    </source>
</evidence>
<dbReference type="CDD" id="cd00740">
    <property type="entry name" value="MeTr"/>
    <property type="match status" value="1"/>
</dbReference>
<evidence type="ECO:0000256" key="8">
    <source>
        <dbReference type="ARBA" id="ARBA00022628"/>
    </source>
</evidence>
<evidence type="ECO:0000256" key="11">
    <source>
        <dbReference type="ARBA" id="ARBA00022723"/>
    </source>
</evidence>
<feature type="binding site" evidence="18">
    <location>
        <position position="958"/>
    </location>
    <ligand>
        <name>S-adenosyl-L-methionine</name>
        <dbReference type="ChEBI" id="CHEBI:59789"/>
    </ligand>
</feature>
<evidence type="ECO:0000256" key="1">
    <source>
        <dbReference type="ARBA" id="ARBA00001947"/>
    </source>
</evidence>
<accession>A0A2P6NQK2</accession>
<dbReference type="Gene3D" id="3.40.50.280">
    <property type="entry name" value="Cobalamin-binding domain"/>
    <property type="match status" value="1"/>
</dbReference>
<dbReference type="Pfam" id="PF00809">
    <property type="entry name" value="Pterin_bind"/>
    <property type="match status" value="1"/>
</dbReference>
<dbReference type="Gene3D" id="3.10.196.10">
    <property type="entry name" value="Vitamin B12-dependent methionine synthase, activation domain"/>
    <property type="match status" value="1"/>
</dbReference>
<feature type="binding site" evidence="18">
    <location>
        <position position="1151"/>
    </location>
    <ligand>
        <name>S-adenosyl-L-methionine</name>
        <dbReference type="ChEBI" id="CHEBI:59789"/>
    </ligand>
</feature>
<feature type="domain" description="AdoMet activation" evidence="22">
    <location>
        <begin position="908"/>
        <end position="1242"/>
    </location>
</feature>
<feature type="binding site" evidence="18">
    <location>
        <begin position="767"/>
        <end position="771"/>
    </location>
    <ligand>
        <name>methylcob(III)alamin</name>
        <dbReference type="ChEBI" id="CHEBI:28115"/>
    </ligand>
</feature>
<keyword evidence="8 16" id="KW-0846">Cobalamin</keyword>
<keyword evidence="15 16" id="KW-0170">Cobalt</keyword>
<evidence type="ECO:0000259" key="20">
    <source>
        <dbReference type="PROSITE" id="PS50970"/>
    </source>
</evidence>
<feature type="domain" description="Pterin-binding" evidence="21">
    <location>
        <begin position="357"/>
        <end position="618"/>
    </location>
</feature>
<dbReference type="FunFam" id="3.20.20.20:FF:000002">
    <property type="entry name" value="Methionine synthase"/>
    <property type="match status" value="1"/>
</dbReference>
<keyword evidence="14 16" id="KW-0486">Methionine biosynthesis</keyword>
<dbReference type="InParanoid" id="A0A2P6NQK2"/>
<dbReference type="Pfam" id="PF02574">
    <property type="entry name" value="S-methyl_trans"/>
    <property type="match status" value="1"/>
</dbReference>
<keyword evidence="11 16" id="KW-0479">Metal-binding</keyword>
<dbReference type="Gene3D" id="3.20.20.330">
    <property type="entry name" value="Homocysteine-binding-like domain"/>
    <property type="match status" value="1"/>
</dbReference>
<feature type="binding site" evidence="18">
    <location>
        <position position="695"/>
    </location>
    <ligand>
        <name>methylcob(III)alamin</name>
        <dbReference type="ChEBI" id="CHEBI:28115"/>
    </ligand>
</feature>
<dbReference type="GO" id="GO:0032259">
    <property type="term" value="P:methylation"/>
    <property type="evidence" value="ECO:0007669"/>
    <property type="project" value="UniProtKB-KW"/>
</dbReference>
<dbReference type="InterPro" id="IPR000489">
    <property type="entry name" value="Pterin-binding_dom"/>
</dbReference>
<dbReference type="Pfam" id="PF02607">
    <property type="entry name" value="B12-binding_2"/>
    <property type="match status" value="1"/>
</dbReference>
<dbReference type="GO" id="GO:0008705">
    <property type="term" value="F:methionine synthase activity"/>
    <property type="evidence" value="ECO:0007669"/>
    <property type="project" value="UniProtKB-UniRule"/>
</dbReference>
<evidence type="ECO:0000256" key="19">
    <source>
        <dbReference type="PROSITE-ProRule" id="PRU00333"/>
    </source>
</evidence>
<evidence type="ECO:0000256" key="13">
    <source>
        <dbReference type="ARBA" id="ARBA00022833"/>
    </source>
</evidence>
<dbReference type="NCBIfam" id="NF007024">
    <property type="entry name" value="PRK09490.1"/>
    <property type="match status" value="1"/>
</dbReference>
<dbReference type="SUPFAM" id="SSF52242">
    <property type="entry name" value="Cobalamin (vitamin B12)-binding domain"/>
    <property type="match status" value="1"/>
</dbReference>
<dbReference type="InterPro" id="IPR033706">
    <property type="entry name" value="Met_synthase_B12-bd"/>
</dbReference>
<dbReference type="InterPro" id="IPR011822">
    <property type="entry name" value="MetH"/>
</dbReference>
<evidence type="ECO:0000259" key="24">
    <source>
        <dbReference type="PROSITE" id="PS51337"/>
    </source>
</evidence>
<evidence type="ECO:0000313" key="26">
    <source>
        <dbReference type="Proteomes" id="UP000241769"/>
    </source>
</evidence>
<dbReference type="PROSITE" id="PS50970">
    <property type="entry name" value="HCY"/>
    <property type="match status" value="1"/>
</dbReference>
<dbReference type="InterPro" id="IPR003726">
    <property type="entry name" value="HCY_dom"/>
</dbReference>
<dbReference type="UniPathway" id="UPA00051">
    <property type="reaction ID" value="UER00081"/>
</dbReference>
<dbReference type="GO" id="GO:0005829">
    <property type="term" value="C:cytosol"/>
    <property type="evidence" value="ECO:0007669"/>
    <property type="project" value="TreeGrafter"/>
</dbReference>
<dbReference type="STRING" id="1890364.A0A2P6NQK2"/>
<dbReference type="FunCoup" id="A0A2P6NQK2">
    <property type="interactions" value="57"/>
</dbReference>
<evidence type="ECO:0000256" key="16">
    <source>
        <dbReference type="PIRNR" id="PIRNR000381"/>
    </source>
</evidence>
<dbReference type="InterPro" id="IPR003759">
    <property type="entry name" value="Cbl-bd_cap"/>
</dbReference>
<comment type="cofactor">
    <cofactor evidence="1 16 19">
        <name>Zn(2+)</name>
        <dbReference type="ChEBI" id="CHEBI:29105"/>
    </cofactor>
</comment>
<feature type="domain" description="Hcy-binding" evidence="20">
    <location>
        <begin position="5"/>
        <end position="326"/>
    </location>
</feature>
<dbReference type="InterPro" id="IPR006158">
    <property type="entry name" value="Cobalamin-bd"/>
</dbReference>
<evidence type="ECO:0000256" key="10">
    <source>
        <dbReference type="ARBA" id="ARBA00022691"/>
    </source>
</evidence>
<dbReference type="GO" id="GO:0008270">
    <property type="term" value="F:zinc ion binding"/>
    <property type="evidence" value="ECO:0007669"/>
    <property type="project" value="UniProtKB-UniRule"/>
</dbReference>
<dbReference type="PIRSF" id="PIRSF000381">
    <property type="entry name" value="MetH"/>
    <property type="match status" value="1"/>
</dbReference>
<dbReference type="PROSITE" id="PS51337">
    <property type="entry name" value="B12_BINDING_NTER"/>
    <property type="match status" value="1"/>
</dbReference>
<dbReference type="Pfam" id="PF02310">
    <property type="entry name" value="B12-binding"/>
    <property type="match status" value="1"/>
</dbReference>
<keyword evidence="10 16" id="KW-0949">S-adenosyl-L-methionine</keyword>
<dbReference type="GO" id="GO:0031419">
    <property type="term" value="F:cobalamin binding"/>
    <property type="evidence" value="ECO:0007669"/>
    <property type="project" value="UniProtKB-UniRule"/>
</dbReference>
<organism evidence="25 26">
    <name type="scientific">Planoprotostelium fungivorum</name>
    <dbReference type="NCBI Taxonomy" id="1890364"/>
    <lineage>
        <taxon>Eukaryota</taxon>
        <taxon>Amoebozoa</taxon>
        <taxon>Evosea</taxon>
        <taxon>Variosea</taxon>
        <taxon>Cavosteliida</taxon>
        <taxon>Cavosteliaceae</taxon>
        <taxon>Planoprotostelium</taxon>
    </lineage>
</organism>
<keyword evidence="13 16" id="KW-0862">Zinc</keyword>
<comment type="pathway">
    <text evidence="3 16">Amino-acid biosynthesis; L-methionine biosynthesis via de novo pathway; L-methionine from L-homocysteine (MetH route): step 1/1.</text>
</comment>
<keyword evidence="6 16" id="KW-0489">Methyltransferase</keyword>
<dbReference type="InterPro" id="IPR036724">
    <property type="entry name" value="Cobalamin-bd_sf"/>
</dbReference>
<feature type="binding site" evidence="18">
    <location>
        <begin position="1206"/>
        <end position="1207"/>
    </location>
    <ligand>
        <name>S-adenosyl-L-methionine</name>
        <dbReference type="ChEBI" id="CHEBI:59789"/>
    </ligand>
</feature>
<evidence type="ECO:0000256" key="3">
    <source>
        <dbReference type="ARBA" id="ARBA00005178"/>
    </source>
</evidence>
<dbReference type="SUPFAM" id="SSF47644">
    <property type="entry name" value="Methionine synthase domain"/>
    <property type="match status" value="1"/>
</dbReference>
<proteinExistence type="inferred from homology"/>
<comment type="caution">
    <text evidence="25">The sequence shown here is derived from an EMBL/GenBank/DDBJ whole genome shotgun (WGS) entry which is preliminary data.</text>
</comment>
<dbReference type="CDD" id="cd02069">
    <property type="entry name" value="methionine_synthase_B12_BD"/>
    <property type="match status" value="1"/>
</dbReference>
<dbReference type="OrthoDB" id="261426at2759"/>
<feature type="domain" description="B12-binding N-terminal" evidence="24">
    <location>
        <begin position="651"/>
        <end position="745"/>
    </location>
</feature>
<reference evidence="25 26" key="1">
    <citation type="journal article" date="2018" name="Genome Biol. Evol.">
        <title>Multiple Roots of Fruiting Body Formation in Amoebozoa.</title>
        <authorList>
            <person name="Hillmann F."/>
            <person name="Forbes G."/>
            <person name="Novohradska S."/>
            <person name="Ferling I."/>
            <person name="Riege K."/>
            <person name="Groth M."/>
            <person name="Westermann M."/>
            <person name="Marz M."/>
            <person name="Spaller T."/>
            <person name="Winckler T."/>
            <person name="Schaap P."/>
            <person name="Glockner G."/>
        </authorList>
    </citation>
    <scope>NUCLEOTIDE SEQUENCE [LARGE SCALE GENOMIC DNA]</scope>
    <source>
        <strain evidence="25 26">Jena</strain>
    </source>
</reference>
<dbReference type="SMART" id="SM01018">
    <property type="entry name" value="B12-binding_2"/>
    <property type="match status" value="1"/>
</dbReference>
<dbReference type="InterPro" id="IPR037010">
    <property type="entry name" value="VitB12-dep_Met_synth_activ_sf"/>
</dbReference>
<dbReference type="InterPro" id="IPR050554">
    <property type="entry name" value="Met_Synthase/Corrinoid"/>
</dbReference>
<feature type="binding site" description="axial binding residue" evidence="17">
    <location>
        <position position="770"/>
    </location>
    <ligand>
        <name>methylcob(III)alamin</name>
        <dbReference type="ChEBI" id="CHEBI:28115"/>
    </ligand>
    <ligandPart>
        <name>Co</name>
        <dbReference type="ChEBI" id="CHEBI:27638"/>
    </ligandPart>
</feature>
<evidence type="ECO:0000313" key="25">
    <source>
        <dbReference type="EMBL" id="PRP86188.1"/>
    </source>
</evidence>
<dbReference type="FunFam" id="3.40.50.280:FF:000001">
    <property type="entry name" value="Methionine synthase"/>
    <property type="match status" value="1"/>
</dbReference>
<evidence type="ECO:0000256" key="2">
    <source>
        <dbReference type="ARBA" id="ARBA00001956"/>
    </source>
</evidence>
<dbReference type="SUPFAM" id="SSF82282">
    <property type="entry name" value="Homocysteine S-methyltransferase"/>
    <property type="match status" value="1"/>
</dbReference>
<comment type="catalytic activity">
    <reaction evidence="16">
        <text>(6S)-5-methyl-5,6,7,8-tetrahydrofolate + L-homocysteine = (6S)-5,6,7,8-tetrahydrofolate + L-methionine</text>
        <dbReference type="Rhea" id="RHEA:11172"/>
        <dbReference type="ChEBI" id="CHEBI:18608"/>
        <dbReference type="ChEBI" id="CHEBI:57453"/>
        <dbReference type="ChEBI" id="CHEBI:57844"/>
        <dbReference type="ChEBI" id="CHEBI:58199"/>
        <dbReference type="EC" id="2.1.1.13"/>
    </reaction>
</comment>
<dbReference type="PANTHER" id="PTHR45833:SF1">
    <property type="entry name" value="METHIONINE SYNTHASE"/>
    <property type="match status" value="1"/>
</dbReference>
<gene>
    <name evidence="25" type="ORF">PROFUN_05704</name>
</gene>
<evidence type="ECO:0000256" key="17">
    <source>
        <dbReference type="PIRSR" id="PIRSR000381-1"/>
    </source>
</evidence>
<evidence type="ECO:0000256" key="6">
    <source>
        <dbReference type="ARBA" id="ARBA00022603"/>
    </source>
</evidence>
<protein>
    <recommendedName>
        <fullName evidence="5 16">Methionine synthase</fullName>
        <ecNumber evidence="5 16">2.1.1.13</ecNumber>
    </recommendedName>
    <alternativeName>
        <fullName evidence="16">5-methyltetrahydrofolate--homocysteine methyltransferase</fullName>
    </alternativeName>
</protein>
<keyword evidence="26" id="KW-1185">Reference proteome</keyword>
<feature type="binding site" evidence="17 19">
    <location>
        <position position="248"/>
    </location>
    <ligand>
        <name>Zn(2+)</name>
        <dbReference type="ChEBI" id="CHEBI:29105"/>
    </ligand>
</feature>
<dbReference type="PROSITE" id="PS50974">
    <property type="entry name" value="ADOMET_ACTIVATION"/>
    <property type="match status" value="1"/>
</dbReference>
<dbReference type="PROSITE" id="PS50972">
    <property type="entry name" value="PTERIN_BINDING"/>
    <property type="match status" value="1"/>
</dbReference>
<evidence type="ECO:0000259" key="23">
    <source>
        <dbReference type="PROSITE" id="PS51332"/>
    </source>
</evidence>
<dbReference type="InterPro" id="IPR011005">
    <property type="entry name" value="Dihydropteroate_synth-like_sf"/>
</dbReference>
<evidence type="ECO:0000256" key="12">
    <source>
        <dbReference type="ARBA" id="ARBA00022737"/>
    </source>
</evidence>
<evidence type="ECO:0000259" key="21">
    <source>
        <dbReference type="PROSITE" id="PS50972"/>
    </source>
</evidence>
<name>A0A2P6NQK2_9EUKA</name>
<dbReference type="Proteomes" id="UP000241769">
    <property type="component" value="Unassembled WGS sequence"/>
</dbReference>
<comment type="similarity">
    <text evidence="4">Belongs to the vitamin-B12 dependent methionine synthase family.</text>
</comment>
<dbReference type="InterPro" id="IPR036594">
    <property type="entry name" value="Meth_synthase_dom"/>
</dbReference>
<dbReference type="FunFam" id="1.10.1240.10:FF:000001">
    <property type="entry name" value="Methionine synthase"/>
    <property type="match status" value="1"/>
</dbReference>
<keyword evidence="12" id="KW-0677">Repeat</keyword>
<feature type="binding site" evidence="17 19">
    <location>
        <position position="311"/>
    </location>
    <ligand>
        <name>Zn(2+)</name>
        <dbReference type="ChEBI" id="CHEBI:29105"/>
    </ligand>
</feature>
<comment type="function">
    <text evidence="16">Catalyzes the transfer of a methyl group from methyl-cobalamin to homocysteine, yielding enzyme-bound cob(I)alamin and methionine. Subsequently, remethylates the cofactor using methyltetrahydrofolate.</text>
</comment>